<dbReference type="InterPro" id="IPR013785">
    <property type="entry name" value="Aldolase_TIM"/>
</dbReference>
<keyword evidence="4" id="KW-0408">Iron</keyword>
<evidence type="ECO:0000256" key="2">
    <source>
        <dbReference type="ARBA" id="ARBA00022691"/>
    </source>
</evidence>
<proteinExistence type="predicted"/>
<dbReference type="SUPFAM" id="SSF102114">
    <property type="entry name" value="Radical SAM enzymes"/>
    <property type="match status" value="1"/>
</dbReference>
<evidence type="ECO:0000313" key="7">
    <source>
        <dbReference type="EMBL" id="OWK36767.1"/>
    </source>
</evidence>
<evidence type="ECO:0000256" key="5">
    <source>
        <dbReference type="ARBA" id="ARBA00023014"/>
    </source>
</evidence>
<evidence type="ECO:0000256" key="3">
    <source>
        <dbReference type="ARBA" id="ARBA00022723"/>
    </source>
</evidence>
<reference evidence="8" key="1">
    <citation type="submission" date="2017-06" db="EMBL/GenBank/DDBJ databases">
        <title>Genome analysis of Fimbriiglobus ruber SP5, the first member of the order Planctomycetales with confirmed chitinolytic capability.</title>
        <authorList>
            <person name="Ravin N.V."/>
            <person name="Rakitin A.L."/>
            <person name="Ivanova A.A."/>
            <person name="Beletsky A.V."/>
            <person name="Kulichevskaya I.S."/>
            <person name="Mardanov A.V."/>
            <person name="Dedysh S.N."/>
        </authorList>
    </citation>
    <scope>NUCLEOTIDE SEQUENCE [LARGE SCALE GENOMIC DNA]</scope>
    <source>
        <strain evidence="8">SP5</strain>
    </source>
</reference>
<dbReference type="EMBL" id="NIDE01000017">
    <property type="protein sequence ID" value="OWK36767.1"/>
    <property type="molecule type" value="Genomic_DNA"/>
</dbReference>
<keyword evidence="3" id="KW-0479">Metal-binding</keyword>
<dbReference type="PANTHER" id="PTHR43524:SF1">
    <property type="entry name" value="RADICAL SAM SUPERFAMILY PROTEIN"/>
    <property type="match status" value="1"/>
</dbReference>
<dbReference type="RefSeq" id="WP_088259725.1">
    <property type="nucleotide sequence ID" value="NZ_NIDE01000017.1"/>
</dbReference>
<evidence type="ECO:0000259" key="6">
    <source>
        <dbReference type="PROSITE" id="PS51918"/>
    </source>
</evidence>
<evidence type="ECO:0000313" key="8">
    <source>
        <dbReference type="Proteomes" id="UP000214646"/>
    </source>
</evidence>
<dbReference type="Proteomes" id="UP000214646">
    <property type="component" value="Unassembled WGS sequence"/>
</dbReference>
<gene>
    <name evidence="7" type="ORF">FRUB_09330</name>
</gene>
<sequence length="397" mass="44911">MIFRLAKRMLTEIEPRLLWKFAFNFGFKGMVSVERFKSRLRRGVHFPPFLYISVINSCNLKCQGCWVDVQAPRKMIDKDTLNRVIRDAKKHGNSYFGILGGEPFLHPDLLDVLDAHPDCYFQIFTNGQLITDKVAKRLNRAGNATPLISIEGTELVSDSRRGRSNVLSRTLTGLENCRKHGIITGVATSVCQTNIKDLLSEAWLRRLIDLGAHYAWFHTYRPVGPDPSFELALTPEQILQVRRFVVTMRSKLPIAIVDPYWDHNGEALCPMATGISHHIGPSGGIEPCPIIQFAKESVYDDGGVYNLLTKSAFLKDFREVSAKATQGCVVLERPDLVKQLVLKHAAADTTSRQTALAELDRMTPRNSQHNPGNEVPEEHWAYRFAKKHWFFGFGAYT</sequence>
<dbReference type="GO" id="GO:0046872">
    <property type="term" value="F:metal ion binding"/>
    <property type="evidence" value="ECO:0007669"/>
    <property type="project" value="UniProtKB-KW"/>
</dbReference>
<dbReference type="SFLD" id="SFLDS00029">
    <property type="entry name" value="Radical_SAM"/>
    <property type="match status" value="1"/>
</dbReference>
<organism evidence="7 8">
    <name type="scientific">Fimbriiglobus ruber</name>
    <dbReference type="NCBI Taxonomy" id="1908690"/>
    <lineage>
        <taxon>Bacteria</taxon>
        <taxon>Pseudomonadati</taxon>
        <taxon>Planctomycetota</taxon>
        <taxon>Planctomycetia</taxon>
        <taxon>Gemmatales</taxon>
        <taxon>Gemmataceae</taxon>
        <taxon>Fimbriiglobus</taxon>
    </lineage>
</organism>
<evidence type="ECO:0000256" key="1">
    <source>
        <dbReference type="ARBA" id="ARBA00001966"/>
    </source>
</evidence>
<dbReference type="InterPro" id="IPR058240">
    <property type="entry name" value="rSAM_sf"/>
</dbReference>
<comment type="cofactor">
    <cofactor evidence="1">
        <name>[4Fe-4S] cluster</name>
        <dbReference type="ChEBI" id="CHEBI:49883"/>
    </cofactor>
</comment>
<name>A0A225DKT9_9BACT</name>
<dbReference type="AlphaFoldDB" id="A0A225DKT9"/>
<evidence type="ECO:0000256" key="4">
    <source>
        <dbReference type="ARBA" id="ARBA00023004"/>
    </source>
</evidence>
<keyword evidence="5" id="KW-0411">Iron-sulfur</keyword>
<dbReference type="PROSITE" id="PS51918">
    <property type="entry name" value="RADICAL_SAM"/>
    <property type="match status" value="1"/>
</dbReference>
<dbReference type="CDD" id="cd01335">
    <property type="entry name" value="Radical_SAM"/>
    <property type="match status" value="1"/>
</dbReference>
<dbReference type="GO" id="GO:0003824">
    <property type="term" value="F:catalytic activity"/>
    <property type="evidence" value="ECO:0007669"/>
    <property type="project" value="InterPro"/>
</dbReference>
<protein>
    <submittedName>
        <fullName evidence="7">AstB/chuR-related protein-putative enzyme of the MoaA / nifB / pqqE family</fullName>
    </submittedName>
</protein>
<dbReference type="Gene3D" id="3.20.20.70">
    <property type="entry name" value="Aldolase class I"/>
    <property type="match status" value="1"/>
</dbReference>
<feature type="domain" description="Radical SAM core" evidence="6">
    <location>
        <begin position="44"/>
        <end position="263"/>
    </location>
</feature>
<comment type="caution">
    <text evidence="7">The sequence shown here is derived from an EMBL/GenBank/DDBJ whole genome shotgun (WGS) entry which is preliminary data.</text>
</comment>
<dbReference type="GO" id="GO:0051536">
    <property type="term" value="F:iron-sulfur cluster binding"/>
    <property type="evidence" value="ECO:0007669"/>
    <property type="project" value="UniProtKB-KW"/>
</dbReference>
<dbReference type="InterPro" id="IPR007197">
    <property type="entry name" value="rSAM"/>
</dbReference>
<keyword evidence="2" id="KW-0949">S-adenosyl-L-methionine</keyword>
<accession>A0A225DKT9</accession>
<dbReference type="PANTHER" id="PTHR43524">
    <property type="entry name" value="RADICAL SAM SUPERFAMILY PROTEIN"/>
    <property type="match status" value="1"/>
</dbReference>
<dbReference type="Pfam" id="PF04055">
    <property type="entry name" value="Radical_SAM"/>
    <property type="match status" value="1"/>
</dbReference>
<dbReference type="SFLD" id="SFLDG01067">
    <property type="entry name" value="SPASM/twitch_domain_containing"/>
    <property type="match status" value="1"/>
</dbReference>
<dbReference type="OrthoDB" id="9782387at2"/>
<keyword evidence="8" id="KW-1185">Reference proteome</keyword>